<dbReference type="AlphaFoldDB" id="A0AAV2FLQ9"/>
<name>A0AAV2FLQ9_9ROSI</name>
<dbReference type="Proteomes" id="UP001497516">
    <property type="component" value="Chromosome 7"/>
</dbReference>
<protein>
    <submittedName>
        <fullName evidence="1">Uncharacterized protein</fullName>
    </submittedName>
</protein>
<keyword evidence="2" id="KW-1185">Reference proteome</keyword>
<reference evidence="1 2" key="1">
    <citation type="submission" date="2024-04" db="EMBL/GenBank/DDBJ databases">
        <authorList>
            <person name="Fracassetti M."/>
        </authorList>
    </citation>
    <scope>NUCLEOTIDE SEQUENCE [LARGE SCALE GENOMIC DNA]</scope>
</reference>
<gene>
    <name evidence="1" type="ORF">LTRI10_LOCUS38875</name>
</gene>
<dbReference type="EMBL" id="OZ034820">
    <property type="protein sequence ID" value="CAL1398653.1"/>
    <property type="molecule type" value="Genomic_DNA"/>
</dbReference>
<evidence type="ECO:0000313" key="1">
    <source>
        <dbReference type="EMBL" id="CAL1398653.1"/>
    </source>
</evidence>
<accession>A0AAV2FLQ9</accession>
<organism evidence="1 2">
    <name type="scientific">Linum trigynum</name>
    <dbReference type="NCBI Taxonomy" id="586398"/>
    <lineage>
        <taxon>Eukaryota</taxon>
        <taxon>Viridiplantae</taxon>
        <taxon>Streptophyta</taxon>
        <taxon>Embryophyta</taxon>
        <taxon>Tracheophyta</taxon>
        <taxon>Spermatophyta</taxon>
        <taxon>Magnoliopsida</taxon>
        <taxon>eudicotyledons</taxon>
        <taxon>Gunneridae</taxon>
        <taxon>Pentapetalae</taxon>
        <taxon>rosids</taxon>
        <taxon>fabids</taxon>
        <taxon>Malpighiales</taxon>
        <taxon>Linaceae</taxon>
        <taxon>Linum</taxon>
    </lineage>
</organism>
<evidence type="ECO:0000313" key="2">
    <source>
        <dbReference type="Proteomes" id="UP001497516"/>
    </source>
</evidence>
<proteinExistence type="predicted"/>
<sequence length="139" mass="15447">MRSPSRDTFQLCPCDRAHAQVIDGGLYAPAKMVSQEPANCCIGIACFGGEGAIRLNLDLAFLRRCPNELNSCSLNLFVNVYLAEALMCLAINAKPSFKLVYQIKFRVHLAIQGVFVPLFLKQPTDDPKINFVVPNFKVR</sequence>